<organism evidence="13 14">
    <name type="scientific">Paenibacillus albilobatus</name>
    <dbReference type="NCBI Taxonomy" id="2716884"/>
    <lineage>
        <taxon>Bacteria</taxon>
        <taxon>Bacillati</taxon>
        <taxon>Bacillota</taxon>
        <taxon>Bacilli</taxon>
        <taxon>Bacillales</taxon>
        <taxon>Paenibacillaceae</taxon>
        <taxon>Paenibacillus</taxon>
    </lineage>
</organism>
<evidence type="ECO:0000256" key="3">
    <source>
        <dbReference type="ARBA" id="ARBA00009881"/>
    </source>
</evidence>
<evidence type="ECO:0000256" key="6">
    <source>
        <dbReference type="ARBA" id="ARBA00022630"/>
    </source>
</evidence>
<keyword evidence="9" id="KW-0560">Oxidoreductase</keyword>
<dbReference type="Proteomes" id="UP000679779">
    <property type="component" value="Unassembled WGS sequence"/>
</dbReference>
<reference evidence="13" key="1">
    <citation type="submission" date="2021-03" db="EMBL/GenBank/DDBJ databases">
        <title>Antimicrobial resistance genes in bacteria isolated from Japanese honey, and their potential for conferring macrolide and lincosamide resistance in the American foulbrood pathogen Paenibacillus larvae.</title>
        <authorList>
            <person name="Okamoto M."/>
            <person name="Kumagai M."/>
            <person name="Kanamori H."/>
            <person name="Takamatsu D."/>
        </authorList>
    </citation>
    <scope>NUCLEOTIDE SEQUENCE</scope>
    <source>
        <strain evidence="13">J2TS6</strain>
    </source>
</reference>
<comment type="cofactor">
    <cofactor evidence="1">
        <name>FMN</name>
        <dbReference type="ChEBI" id="CHEBI:58210"/>
    </cofactor>
</comment>
<keyword evidence="8" id="KW-0547">Nucleotide-binding</keyword>
<dbReference type="GO" id="GO:0009636">
    <property type="term" value="P:response to toxic substance"/>
    <property type="evidence" value="ECO:0007669"/>
    <property type="project" value="UniProtKB-KW"/>
</dbReference>
<keyword evidence="6" id="KW-0285">Flavoprotein</keyword>
<dbReference type="CDD" id="cd04730">
    <property type="entry name" value="NPD_like"/>
    <property type="match status" value="1"/>
</dbReference>
<evidence type="ECO:0000256" key="10">
    <source>
        <dbReference type="ARBA" id="ARBA00023033"/>
    </source>
</evidence>
<name>A0A920CEP7_9BACL</name>
<comment type="catalytic activity">
    <reaction evidence="12">
        <text>3 propionate 3-nitronate + 3 O2 + H2O = 3 3-oxopropanoate + 2 nitrate + nitrite + H2O2 + 3 H(+)</text>
        <dbReference type="Rhea" id="RHEA:57332"/>
        <dbReference type="ChEBI" id="CHEBI:15377"/>
        <dbReference type="ChEBI" id="CHEBI:15378"/>
        <dbReference type="ChEBI" id="CHEBI:15379"/>
        <dbReference type="ChEBI" id="CHEBI:16240"/>
        <dbReference type="ChEBI" id="CHEBI:16301"/>
        <dbReference type="ChEBI" id="CHEBI:17632"/>
        <dbReference type="ChEBI" id="CHEBI:33190"/>
        <dbReference type="ChEBI" id="CHEBI:136067"/>
    </reaction>
</comment>
<dbReference type="Pfam" id="PF03060">
    <property type="entry name" value="NMO"/>
    <property type="match status" value="1"/>
</dbReference>
<keyword evidence="5" id="KW-0216">Detoxification</keyword>
<evidence type="ECO:0000256" key="7">
    <source>
        <dbReference type="ARBA" id="ARBA00022643"/>
    </source>
</evidence>
<evidence type="ECO:0000256" key="2">
    <source>
        <dbReference type="ARBA" id="ARBA00003535"/>
    </source>
</evidence>
<comment type="caution">
    <text evidence="13">The sequence shown here is derived from an EMBL/GenBank/DDBJ whole genome shotgun (WGS) entry which is preliminary data.</text>
</comment>
<comment type="similarity">
    <text evidence="3">Belongs to the nitronate monooxygenase family. NMO class I subfamily.</text>
</comment>
<evidence type="ECO:0000256" key="11">
    <source>
        <dbReference type="ARBA" id="ARBA00031155"/>
    </source>
</evidence>
<dbReference type="Gene3D" id="3.20.20.70">
    <property type="entry name" value="Aldolase class I"/>
    <property type="match status" value="1"/>
</dbReference>
<evidence type="ECO:0000256" key="12">
    <source>
        <dbReference type="ARBA" id="ARBA00049401"/>
    </source>
</evidence>
<protein>
    <recommendedName>
        <fullName evidence="4">Probable nitronate monooxygenase</fullName>
    </recommendedName>
    <alternativeName>
        <fullName evidence="11">Propionate 3-nitronate monooxygenase</fullName>
    </alternativeName>
</protein>
<dbReference type="FunFam" id="3.20.20.70:FF:000154">
    <property type="entry name" value="Probable nitronate monooxygenase"/>
    <property type="match status" value="1"/>
</dbReference>
<evidence type="ECO:0000256" key="4">
    <source>
        <dbReference type="ARBA" id="ARBA00013457"/>
    </source>
</evidence>
<sequence length="341" mass="35814">MLEILKYPIIQAPMAGGVSTPTLAAAVSNAGGLGFLAGGYKTVEGLEKDIKELRGQTAAAFGVNLFVPGPDTADQQAVEAYRAELLKEAEKLNVSLGAPVYDDDAYAGKIELVRSERVPVVSFTFGCPSREVVQTLQEGGSKVVVTVTSAEEAAAALDAGADALCVQGAEAGGHRGTFSNAPEPQEDYGLLVLLRLVRKMTDVPLIAAGGIMDGAAIRAALAAGANAAQLGTAFLLCPESGTNPAYRQALTDPGFTSTRITRAFTGRRARGLVNRFMETYDALAPAAYPHVHHLTQQLRKEAAARGSAECMSLWAGQGYRMARAVPADQLIRELMSEFQGS</sequence>
<proteinExistence type="inferred from homology"/>
<dbReference type="EMBL" id="BORQ01000007">
    <property type="protein sequence ID" value="GIO33957.1"/>
    <property type="molecule type" value="Genomic_DNA"/>
</dbReference>
<keyword evidence="14" id="KW-1185">Reference proteome</keyword>
<accession>A0A920CEP7</accession>
<evidence type="ECO:0000313" key="13">
    <source>
        <dbReference type="EMBL" id="GIO33957.1"/>
    </source>
</evidence>
<dbReference type="GO" id="GO:0018580">
    <property type="term" value="F:nitronate monooxygenase activity"/>
    <property type="evidence" value="ECO:0007669"/>
    <property type="project" value="InterPro"/>
</dbReference>
<dbReference type="SUPFAM" id="SSF51412">
    <property type="entry name" value="Inosine monophosphate dehydrogenase (IMPDH)"/>
    <property type="match status" value="1"/>
</dbReference>
<dbReference type="AlphaFoldDB" id="A0A920CEP7"/>
<dbReference type="PANTHER" id="PTHR42747:SF3">
    <property type="entry name" value="NITRONATE MONOOXYGENASE-RELATED"/>
    <property type="match status" value="1"/>
</dbReference>
<dbReference type="GO" id="GO:0000166">
    <property type="term" value="F:nucleotide binding"/>
    <property type="evidence" value="ECO:0007669"/>
    <property type="project" value="UniProtKB-KW"/>
</dbReference>
<keyword evidence="10" id="KW-0503">Monooxygenase</keyword>
<evidence type="ECO:0000256" key="9">
    <source>
        <dbReference type="ARBA" id="ARBA00023002"/>
    </source>
</evidence>
<dbReference type="InterPro" id="IPR004136">
    <property type="entry name" value="NMO"/>
</dbReference>
<dbReference type="InterPro" id="IPR013785">
    <property type="entry name" value="Aldolase_TIM"/>
</dbReference>
<keyword evidence="7" id="KW-0288">FMN</keyword>
<dbReference type="RefSeq" id="WP_160045542.1">
    <property type="nucleotide sequence ID" value="NZ_BORQ01000007.1"/>
</dbReference>
<evidence type="ECO:0000256" key="1">
    <source>
        <dbReference type="ARBA" id="ARBA00001917"/>
    </source>
</evidence>
<evidence type="ECO:0000256" key="8">
    <source>
        <dbReference type="ARBA" id="ARBA00022741"/>
    </source>
</evidence>
<dbReference type="PANTHER" id="PTHR42747">
    <property type="entry name" value="NITRONATE MONOOXYGENASE-RELATED"/>
    <property type="match status" value="1"/>
</dbReference>
<evidence type="ECO:0000313" key="14">
    <source>
        <dbReference type="Proteomes" id="UP000679779"/>
    </source>
</evidence>
<comment type="function">
    <text evidence="2">Nitronate monooxygenase that uses molecular oxygen to catalyze the oxidative denitrification of alkyl nitronates. Acts on propionate 3-nitronate (P3N), the presumed physiological substrate. Probably functions in the detoxification of P3N, a metabolic poison produced by plants and fungi as a defense mechanism.</text>
</comment>
<evidence type="ECO:0000256" key="5">
    <source>
        <dbReference type="ARBA" id="ARBA00022575"/>
    </source>
</evidence>
<gene>
    <name evidence="13" type="ORF">J2TS6_50980</name>
</gene>